<organism evidence="1 2">
    <name type="scientific">Dyadobacter psychrotolerans</name>
    <dbReference type="NCBI Taxonomy" id="2541721"/>
    <lineage>
        <taxon>Bacteria</taxon>
        <taxon>Pseudomonadati</taxon>
        <taxon>Bacteroidota</taxon>
        <taxon>Cytophagia</taxon>
        <taxon>Cytophagales</taxon>
        <taxon>Spirosomataceae</taxon>
        <taxon>Dyadobacter</taxon>
    </lineage>
</organism>
<evidence type="ECO:0000313" key="2">
    <source>
        <dbReference type="Proteomes" id="UP000294850"/>
    </source>
</evidence>
<name>A0A4R5DRA7_9BACT</name>
<proteinExistence type="predicted"/>
<dbReference type="EMBL" id="SMFL01000005">
    <property type="protein sequence ID" value="TDE14824.1"/>
    <property type="molecule type" value="Genomic_DNA"/>
</dbReference>
<reference evidence="1 2" key="1">
    <citation type="submission" date="2019-03" db="EMBL/GenBank/DDBJ databases">
        <title>Dyadobacter AR-3-6 sp. nov., isolated from arctic soil.</title>
        <authorList>
            <person name="Chaudhary D.K."/>
        </authorList>
    </citation>
    <scope>NUCLEOTIDE SEQUENCE [LARGE SCALE GENOMIC DNA]</scope>
    <source>
        <strain evidence="1 2">AR-3-6</strain>
    </source>
</reference>
<comment type="caution">
    <text evidence="1">The sequence shown here is derived from an EMBL/GenBank/DDBJ whole genome shotgun (WGS) entry which is preliminary data.</text>
</comment>
<dbReference type="AlphaFoldDB" id="A0A4R5DRA7"/>
<gene>
    <name evidence="1" type="ORF">E0F88_16720</name>
</gene>
<protein>
    <submittedName>
        <fullName evidence="1">Uncharacterized protein</fullName>
    </submittedName>
</protein>
<accession>A0A4R5DRA7</accession>
<evidence type="ECO:0000313" key="1">
    <source>
        <dbReference type="EMBL" id="TDE14824.1"/>
    </source>
</evidence>
<keyword evidence="2" id="KW-1185">Reference proteome</keyword>
<dbReference type="RefSeq" id="WP_131959408.1">
    <property type="nucleotide sequence ID" value="NZ_SMFL01000005.1"/>
</dbReference>
<dbReference type="Proteomes" id="UP000294850">
    <property type="component" value="Unassembled WGS sequence"/>
</dbReference>
<sequence>MGRHCTEAAFSAELATGSDNAVQVLGLRAVEGQPLVLPEGQSLIIRPKNAGKSLDGNIEEVVIPSCFDEASRVAGARAGAELAKLGSAVFGLITHAINVTGTIKLVITGLSFLLKALKSDPGRTLKIPAPTHFISKAWVVQNKHLA</sequence>